<accession>A0A5C7GPA1</accession>
<dbReference type="EMBL" id="VAHF01000237">
    <property type="protein sequence ID" value="TXG46309.1"/>
    <property type="molecule type" value="Genomic_DNA"/>
</dbReference>
<proteinExistence type="predicted"/>
<dbReference type="AlphaFoldDB" id="A0A5C7GPA1"/>
<sequence length="284" mass="32204">MSSSTLLIVFVDMPSVKKGMILPFSCFDSVCGHALGENLFIFTLLIVRVDIAGSRIDLSYRMKIIARNAGIGGRVVTEKAFNCSSTFELIQTTAVEGAECNIITDYKFNSILKLCYRMLRSNSCFMVMEPLDYTSIIYFQFPEKECDAFSKTSGNATKLALGKPQAIILEDRKKMSNPTGEEKRARQKEKESERSWRDRGQSLEVIIHVSVSTKREDSTDIICRNQQLLDSIANCRDKTMTLYQERVAGMYSALPYALAQVRRKDFNYKNVIRIQTPKLVSFSI</sequence>
<reference evidence="3" key="1">
    <citation type="journal article" date="2019" name="Gigascience">
        <title>De novo genome assembly of the endangered Acer yangbiense, a plant species with extremely small populations endemic to Yunnan Province, China.</title>
        <authorList>
            <person name="Yang J."/>
            <person name="Wariss H.M."/>
            <person name="Tao L."/>
            <person name="Zhang R."/>
            <person name="Yun Q."/>
            <person name="Hollingsworth P."/>
            <person name="Dao Z."/>
            <person name="Luo G."/>
            <person name="Guo H."/>
            <person name="Ma Y."/>
            <person name="Sun W."/>
        </authorList>
    </citation>
    <scope>NUCLEOTIDE SEQUENCE [LARGE SCALE GENOMIC DNA]</scope>
    <source>
        <strain evidence="3">cv. Malutang</strain>
    </source>
</reference>
<evidence type="ECO:0000256" key="1">
    <source>
        <dbReference type="SAM" id="MobiDB-lite"/>
    </source>
</evidence>
<evidence type="ECO:0000313" key="3">
    <source>
        <dbReference type="Proteomes" id="UP000323000"/>
    </source>
</evidence>
<organism evidence="2 3">
    <name type="scientific">Acer yangbiense</name>
    <dbReference type="NCBI Taxonomy" id="1000413"/>
    <lineage>
        <taxon>Eukaryota</taxon>
        <taxon>Viridiplantae</taxon>
        <taxon>Streptophyta</taxon>
        <taxon>Embryophyta</taxon>
        <taxon>Tracheophyta</taxon>
        <taxon>Spermatophyta</taxon>
        <taxon>Magnoliopsida</taxon>
        <taxon>eudicotyledons</taxon>
        <taxon>Gunneridae</taxon>
        <taxon>Pentapetalae</taxon>
        <taxon>rosids</taxon>
        <taxon>malvids</taxon>
        <taxon>Sapindales</taxon>
        <taxon>Sapindaceae</taxon>
        <taxon>Hippocastanoideae</taxon>
        <taxon>Acereae</taxon>
        <taxon>Acer</taxon>
    </lineage>
</organism>
<keyword evidence="3" id="KW-1185">Reference proteome</keyword>
<evidence type="ECO:0000313" key="2">
    <source>
        <dbReference type="EMBL" id="TXG46309.1"/>
    </source>
</evidence>
<comment type="caution">
    <text evidence="2">The sequence shown here is derived from an EMBL/GenBank/DDBJ whole genome shotgun (WGS) entry which is preliminary data.</text>
</comment>
<feature type="region of interest" description="Disordered" evidence="1">
    <location>
        <begin position="172"/>
        <end position="197"/>
    </location>
</feature>
<protein>
    <submittedName>
        <fullName evidence="2">Uncharacterized protein</fullName>
    </submittedName>
</protein>
<dbReference type="Proteomes" id="UP000323000">
    <property type="component" value="Unassembled WGS sequence"/>
</dbReference>
<name>A0A5C7GPA1_9ROSI</name>
<gene>
    <name evidence="2" type="ORF">EZV62_028189</name>
</gene>